<sequence length="227" mass="25020">MRNGNPIRPRRFRVVPKASWSFYYDLVSLSSADGYAVSSECPSSALYFARAQHAGGRYFNSPARASLDWGAQMPQACSQHANLSAGANNPPRSFTPKGMMRVDVELAALAARASVRAQAESTIHMSFERLRGNNNLSVSYVDDVELLESTTSRRIVYYDSSSSTCCRLHLPPWALRRSQSALRAVFLHARRMLRAPCHTYTTGSSHALESRSEAEPAVDGSGATIWD</sequence>
<dbReference type="Proteomes" id="UP001222325">
    <property type="component" value="Unassembled WGS sequence"/>
</dbReference>
<reference evidence="2" key="1">
    <citation type="submission" date="2023-03" db="EMBL/GenBank/DDBJ databases">
        <title>Massive genome expansion in bonnet fungi (Mycena s.s.) driven by repeated elements and novel gene families across ecological guilds.</title>
        <authorList>
            <consortium name="Lawrence Berkeley National Laboratory"/>
            <person name="Harder C.B."/>
            <person name="Miyauchi S."/>
            <person name="Viragh M."/>
            <person name="Kuo A."/>
            <person name="Thoen E."/>
            <person name="Andreopoulos B."/>
            <person name="Lu D."/>
            <person name="Skrede I."/>
            <person name="Drula E."/>
            <person name="Henrissat B."/>
            <person name="Morin E."/>
            <person name="Kohler A."/>
            <person name="Barry K."/>
            <person name="LaButti K."/>
            <person name="Morin E."/>
            <person name="Salamov A."/>
            <person name="Lipzen A."/>
            <person name="Mereny Z."/>
            <person name="Hegedus B."/>
            <person name="Baldrian P."/>
            <person name="Stursova M."/>
            <person name="Weitz H."/>
            <person name="Taylor A."/>
            <person name="Grigoriev I.V."/>
            <person name="Nagy L.G."/>
            <person name="Martin F."/>
            <person name="Kauserud H."/>
        </authorList>
    </citation>
    <scope>NUCLEOTIDE SEQUENCE</scope>
    <source>
        <strain evidence="2">CBHHK173m</strain>
    </source>
</reference>
<protein>
    <submittedName>
        <fullName evidence="2">Uncharacterized protein</fullName>
    </submittedName>
</protein>
<name>A0AAD6TL56_9AGAR</name>
<feature type="region of interest" description="Disordered" evidence="1">
    <location>
        <begin position="203"/>
        <end position="227"/>
    </location>
</feature>
<dbReference type="AlphaFoldDB" id="A0AAD6TL56"/>
<gene>
    <name evidence="2" type="ORF">B0H15DRAFT_958329</name>
</gene>
<keyword evidence="3" id="KW-1185">Reference proteome</keyword>
<evidence type="ECO:0000313" key="2">
    <source>
        <dbReference type="EMBL" id="KAJ7066836.1"/>
    </source>
</evidence>
<proteinExistence type="predicted"/>
<evidence type="ECO:0000313" key="3">
    <source>
        <dbReference type="Proteomes" id="UP001222325"/>
    </source>
</evidence>
<accession>A0AAD6TL56</accession>
<organism evidence="2 3">
    <name type="scientific">Mycena belliarum</name>
    <dbReference type="NCBI Taxonomy" id="1033014"/>
    <lineage>
        <taxon>Eukaryota</taxon>
        <taxon>Fungi</taxon>
        <taxon>Dikarya</taxon>
        <taxon>Basidiomycota</taxon>
        <taxon>Agaricomycotina</taxon>
        <taxon>Agaricomycetes</taxon>
        <taxon>Agaricomycetidae</taxon>
        <taxon>Agaricales</taxon>
        <taxon>Marasmiineae</taxon>
        <taxon>Mycenaceae</taxon>
        <taxon>Mycena</taxon>
    </lineage>
</organism>
<comment type="caution">
    <text evidence="2">The sequence shown here is derived from an EMBL/GenBank/DDBJ whole genome shotgun (WGS) entry which is preliminary data.</text>
</comment>
<evidence type="ECO:0000256" key="1">
    <source>
        <dbReference type="SAM" id="MobiDB-lite"/>
    </source>
</evidence>
<dbReference type="EMBL" id="JARJCN010000161">
    <property type="protein sequence ID" value="KAJ7066836.1"/>
    <property type="molecule type" value="Genomic_DNA"/>
</dbReference>